<name>A0AB74UNV2_9CAUD</name>
<dbReference type="EMBL" id="PQ362313">
    <property type="protein sequence ID" value="XHV15843.1"/>
    <property type="molecule type" value="Genomic_DNA"/>
</dbReference>
<evidence type="ECO:0000313" key="1">
    <source>
        <dbReference type="EMBL" id="XHV15843.1"/>
    </source>
</evidence>
<protein>
    <submittedName>
        <fullName evidence="1">Uncharacterized protein</fullName>
    </submittedName>
</protein>
<sequence>MCCCTIVAYSVSGNTQSAEMLNHRGAVVPSRHNVFQPDLVTQKFLFDDSILSVVAVRPHNQLGVHNEVPLQPGPCFSPYYIRAPRQDNNSQPCPHHDVAHFNSAMDRAVILRGPVEFIPAVSKVQIHSRQQVQAVCTISQRTVQIEDYCLHLIVSRALRRALALRALSFCACANSSGVLCV</sequence>
<accession>A0AB74UNV2</accession>
<reference evidence="1" key="1">
    <citation type="submission" date="2024-10" db="EMBL/GenBank/DDBJ databases">
        <authorList>
            <person name="Li Q."/>
            <person name="Liu M."/>
            <person name="Guo S."/>
            <person name="Shi X."/>
            <person name="Zhou F."/>
            <person name="Li J."/>
        </authorList>
    </citation>
    <scope>NUCLEOTIDE SEQUENCE</scope>
</reference>
<organism evidence="1">
    <name type="scientific">Klebsiella phage HenuGS</name>
    <dbReference type="NCBI Taxonomy" id="3350566"/>
    <lineage>
        <taxon>Viruses</taxon>
        <taxon>Duplodnaviria</taxon>
        <taxon>Heunggongvirae</taxon>
        <taxon>Uroviricota</taxon>
        <taxon>Caudoviricetes</taxon>
        <taxon>Autographivirales</taxon>
        <taxon>Autoscriptoviridae</taxon>
        <taxon>Slopekvirinae</taxon>
        <taxon>Drulisvirus</taxon>
    </lineage>
</organism>
<proteinExistence type="predicted"/>